<proteinExistence type="predicted"/>
<protein>
    <recommendedName>
        <fullName evidence="1">Peptidoglycan binding-like domain-containing protein</fullName>
    </recommendedName>
</protein>
<organism evidence="2 3">
    <name type="scientific">Colwellia psychrerythraea</name>
    <name type="common">Vibrio psychroerythus</name>
    <dbReference type="NCBI Taxonomy" id="28229"/>
    <lineage>
        <taxon>Bacteria</taxon>
        <taxon>Pseudomonadati</taxon>
        <taxon>Pseudomonadota</taxon>
        <taxon>Gammaproteobacteria</taxon>
        <taxon>Alteromonadales</taxon>
        <taxon>Colwelliaceae</taxon>
        <taxon>Colwellia</taxon>
    </lineage>
</organism>
<dbReference type="InterPro" id="IPR036365">
    <property type="entry name" value="PGBD-like_sf"/>
</dbReference>
<dbReference type="Pfam" id="PF01471">
    <property type="entry name" value="PG_binding_1"/>
    <property type="match status" value="1"/>
</dbReference>
<reference evidence="3" key="1">
    <citation type="journal article" date="2017" name="Proc. Natl. Acad. Sci. U.S.A.">
        <title>Simulation of Deepwater Horizon oil plume reveals substrate specialization within a complex community of hydrocarbon degraders.</title>
        <authorList>
            <person name="Hu P."/>
            <person name="Dubinsky E.A."/>
            <person name="Probst A.J."/>
            <person name="Wang J."/>
            <person name="Sieber C.M.K."/>
            <person name="Tom L.M."/>
            <person name="Gardinali P."/>
            <person name="Banfield J.F."/>
            <person name="Atlas R.M."/>
            <person name="Andersen G.L."/>
        </authorList>
    </citation>
    <scope>NUCLEOTIDE SEQUENCE [LARGE SCALE GENOMIC DNA]</scope>
</reference>
<sequence>MPLTTSRSKRRLLKGLVALFVTSIYTSASFGGELLHRPSDRTHWPENLIRAVQEKLNSMGFDAGTADGIIGPNTRRAIRSFQHDKGMEIDGQISSVLLKQLGFER</sequence>
<name>A0A1Y5EN13_COLPS</name>
<dbReference type="Gene3D" id="1.10.101.10">
    <property type="entry name" value="PGBD-like superfamily/PGBD"/>
    <property type="match status" value="1"/>
</dbReference>
<dbReference type="AlphaFoldDB" id="A0A1Y5EN13"/>
<evidence type="ECO:0000313" key="2">
    <source>
        <dbReference type="EMBL" id="OUR83860.1"/>
    </source>
</evidence>
<dbReference type="InterPro" id="IPR002477">
    <property type="entry name" value="Peptidoglycan-bd-like"/>
</dbReference>
<evidence type="ECO:0000259" key="1">
    <source>
        <dbReference type="Pfam" id="PF01471"/>
    </source>
</evidence>
<comment type="caution">
    <text evidence="2">The sequence shown here is derived from an EMBL/GenBank/DDBJ whole genome shotgun (WGS) entry which is preliminary data.</text>
</comment>
<dbReference type="EMBL" id="MAAF01000025">
    <property type="protein sequence ID" value="OUR83860.1"/>
    <property type="molecule type" value="Genomic_DNA"/>
</dbReference>
<dbReference type="Proteomes" id="UP000243053">
    <property type="component" value="Unassembled WGS sequence"/>
</dbReference>
<dbReference type="SUPFAM" id="SSF47090">
    <property type="entry name" value="PGBD-like"/>
    <property type="match status" value="1"/>
</dbReference>
<gene>
    <name evidence="2" type="ORF">A9Q75_04365</name>
</gene>
<accession>A0A1Y5EN13</accession>
<feature type="domain" description="Peptidoglycan binding-like" evidence="1">
    <location>
        <begin position="47"/>
        <end position="101"/>
    </location>
</feature>
<dbReference type="InterPro" id="IPR036366">
    <property type="entry name" value="PGBDSf"/>
</dbReference>
<evidence type="ECO:0000313" key="3">
    <source>
        <dbReference type="Proteomes" id="UP000243053"/>
    </source>
</evidence>